<dbReference type="EMBL" id="LFZN01000310">
    <property type="protein sequence ID" value="KXS94233.1"/>
    <property type="molecule type" value="Genomic_DNA"/>
</dbReference>
<keyword evidence="3" id="KW-1185">Reference proteome</keyword>
<name>A0A139GVL8_9PEZI</name>
<feature type="region of interest" description="Disordered" evidence="1">
    <location>
        <begin position="94"/>
        <end position="130"/>
    </location>
</feature>
<gene>
    <name evidence="2" type="ORF">AC578_10920</name>
</gene>
<evidence type="ECO:0000313" key="2">
    <source>
        <dbReference type="EMBL" id="KXS94233.1"/>
    </source>
</evidence>
<dbReference type="Proteomes" id="UP000070133">
    <property type="component" value="Unassembled WGS sequence"/>
</dbReference>
<proteinExistence type="predicted"/>
<dbReference type="AlphaFoldDB" id="A0A139GVL8"/>
<evidence type="ECO:0000256" key="1">
    <source>
        <dbReference type="SAM" id="MobiDB-lite"/>
    </source>
</evidence>
<accession>A0A139GVL8</accession>
<sequence length="130" mass="14311">MRRGPFIPTSTTSAFIHLDTTLPHSTISTVPHHAARSIQPNHNLRFGGPEPDPEHVECIPESVWQAARSQDPLPLRHVRDGLLCGQRRAVAVSRVRRADDEEDGDESADDIEDPDADVEARKGYGVTTEG</sequence>
<organism evidence="2 3">
    <name type="scientific">Pseudocercospora eumusae</name>
    <dbReference type="NCBI Taxonomy" id="321146"/>
    <lineage>
        <taxon>Eukaryota</taxon>
        <taxon>Fungi</taxon>
        <taxon>Dikarya</taxon>
        <taxon>Ascomycota</taxon>
        <taxon>Pezizomycotina</taxon>
        <taxon>Dothideomycetes</taxon>
        <taxon>Dothideomycetidae</taxon>
        <taxon>Mycosphaerellales</taxon>
        <taxon>Mycosphaerellaceae</taxon>
        <taxon>Pseudocercospora</taxon>
    </lineage>
</organism>
<evidence type="ECO:0000313" key="3">
    <source>
        <dbReference type="Proteomes" id="UP000070133"/>
    </source>
</evidence>
<feature type="compositionally biased region" description="Acidic residues" evidence="1">
    <location>
        <begin position="100"/>
        <end position="117"/>
    </location>
</feature>
<reference evidence="2 3" key="1">
    <citation type="submission" date="2015-07" db="EMBL/GenBank/DDBJ databases">
        <title>Comparative genomics of the Sigatoka disease complex on banana suggests a link between parallel evolutionary changes in Pseudocercospora fijiensis and Pseudocercospora eumusae and increased virulence on the banana host.</title>
        <authorList>
            <person name="Chang T.-C."/>
            <person name="Salvucci A."/>
            <person name="Crous P.W."/>
            <person name="Stergiopoulos I."/>
        </authorList>
    </citation>
    <scope>NUCLEOTIDE SEQUENCE [LARGE SCALE GENOMIC DNA]</scope>
    <source>
        <strain evidence="2 3">CBS 114824</strain>
    </source>
</reference>
<comment type="caution">
    <text evidence="2">The sequence shown here is derived from an EMBL/GenBank/DDBJ whole genome shotgun (WGS) entry which is preliminary data.</text>
</comment>
<protein>
    <submittedName>
        <fullName evidence="2">Uncharacterized protein</fullName>
    </submittedName>
</protein>